<name>A0A8J3TG05_9ACTN</name>
<gene>
    <name evidence="4" type="ORF">Pme01_51660</name>
</gene>
<protein>
    <recommendedName>
        <fullName evidence="3">N-acetyltransferase domain-containing protein</fullName>
    </recommendedName>
</protein>
<dbReference type="InterPro" id="IPR050832">
    <property type="entry name" value="Bact_Acetyltransf"/>
</dbReference>
<dbReference type="Gene3D" id="3.40.630.30">
    <property type="match status" value="1"/>
</dbReference>
<dbReference type="EMBL" id="BOON01000053">
    <property type="protein sequence ID" value="GII25569.1"/>
    <property type="molecule type" value="Genomic_DNA"/>
</dbReference>
<dbReference type="PANTHER" id="PTHR43877">
    <property type="entry name" value="AMINOALKYLPHOSPHONATE N-ACETYLTRANSFERASE-RELATED-RELATED"/>
    <property type="match status" value="1"/>
</dbReference>
<dbReference type="Proteomes" id="UP000599074">
    <property type="component" value="Unassembled WGS sequence"/>
</dbReference>
<organism evidence="4 5">
    <name type="scientific">Planosporangium mesophilum</name>
    <dbReference type="NCBI Taxonomy" id="689768"/>
    <lineage>
        <taxon>Bacteria</taxon>
        <taxon>Bacillati</taxon>
        <taxon>Actinomycetota</taxon>
        <taxon>Actinomycetes</taxon>
        <taxon>Micromonosporales</taxon>
        <taxon>Micromonosporaceae</taxon>
        <taxon>Planosporangium</taxon>
    </lineage>
</organism>
<proteinExistence type="predicted"/>
<dbReference type="GO" id="GO:0016747">
    <property type="term" value="F:acyltransferase activity, transferring groups other than amino-acyl groups"/>
    <property type="evidence" value="ECO:0007669"/>
    <property type="project" value="InterPro"/>
</dbReference>
<evidence type="ECO:0000259" key="3">
    <source>
        <dbReference type="PROSITE" id="PS51186"/>
    </source>
</evidence>
<evidence type="ECO:0000313" key="5">
    <source>
        <dbReference type="Proteomes" id="UP000599074"/>
    </source>
</evidence>
<dbReference type="AlphaFoldDB" id="A0A8J3TG05"/>
<reference evidence="4" key="1">
    <citation type="submission" date="2021-01" db="EMBL/GenBank/DDBJ databases">
        <title>Whole genome shotgun sequence of Planosporangium mesophilum NBRC 109066.</title>
        <authorList>
            <person name="Komaki H."/>
            <person name="Tamura T."/>
        </authorList>
    </citation>
    <scope>NUCLEOTIDE SEQUENCE</scope>
    <source>
        <strain evidence="4">NBRC 109066</strain>
    </source>
</reference>
<keyword evidence="5" id="KW-1185">Reference proteome</keyword>
<dbReference type="PROSITE" id="PS51186">
    <property type="entry name" value="GNAT"/>
    <property type="match status" value="1"/>
</dbReference>
<feature type="domain" description="N-acetyltransferase" evidence="3">
    <location>
        <begin position="148"/>
        <end position="288"/>
    </location>
</feature>
<dbReference type="Pfam" id="PF00583">
    <property type="entry name" value="Acetyltransf_1"/>
    <property type="match status" value="1"/>
</dbReference>
<dbReference type="InterPro" id="IPR000182">
    <property type="entry name" value="GNAT_dom"/>
</dbReference>
<dbReference type="CDD" id="cd04301">
    <property type="entry name" value="NAT_SF"/>
    <property type="match status" value="1"/>
</dbReference>
<sequence>MRCVRDPDVRTFADHAVPWLLHEPVRHNVLATTVQSRLDGGHREAPDSIWVRVLDERERLAAVAVRAPPRALLLSGMSPPPAQALADHFASCSVDDVGQRLPAVDGPADAALAFMVRYREATGARVMPGLGTRAYQLRRPLPPAGVPGRLREATDADRALIVRWVHWFTAEALPQQQPSDPAAGVDDRLRHGRMMWLWEDRGAPVSFLWLSPPTAGVVRISTVYTAPAARGRGYARACVAAVSRRVLDAGATDCMLYADTANPTSNAIYRQIGFQPVDDAQEWLFSYS</sequence>
<evidence type="ECO:0000256" key="1">
    <source>
        <dbReference type="ARBA" id="ARBA00022679"/>
    </source>
</evidence>
<dbReference type="InterPro" id="IPR016181">
    <property type="entry name" value="Acyl_CoA_acyltransferase"/>
</dbReference>
<evidence type="ECO:0000256" key="2">
    <source>
        <dbReference type="ARBA" id="ARBA00023315"/>
    </source>
</evidence>
<dbReference type="RefSeq" id="WP_168117518.1">
    <property type="nucleotide sequence ID" value="NZ_BOON01000053.1"/>
</dbReference>
<accession>A0A8J3TG05</accession>
<evidence type="ECO:0000313" key="4">
    <source>
        <dbReference type="EMBL" id="GII25569.1"/>
    </source>
</evidence>
<keyword evidence="1" id="KW-0808">Transferase</keyword>
<comment type="caution">
    <text evidence="4">The sequence shown here is derived from an EMBL/GenBank/DDBJ whole genome shotgun (WGS) entry which is preliminary data.</text>
</comment>
<keyword evidence="2" id="KW-0012">Acyltransferase</keyword>
<dbReference type="SUPFAM" id="SSF55729">
    <property type="entry name" value="Acyl-CoA N-acyltransferases (Nat)"/>
    <property type="match status" value="1"/>
</dbReference>